<accession>A0AAW0GI02</accession>
<evidence type="ECO:0000259" key="4">
    <source>
        <dbReference type="Pfam" id="PF00891"/>
    </source>
</evidence>
<dbReference type="Pfam" id="PF00891">
    <property type="entry name" value="Methyltransf_2"/>
    <property type="match status" value="1"/>
</dbReference>
<evidence type="ECO:0000256" key="2">
    <source>
        <dbReference type="ARBA" id="ARBA00022679"/>
    </source>
</evidence>
<dbReference type="InterPro" id="IPR029063">
    <property type="entry name" value="SAM-dependent_MTases_sf"/>
</dbReference>
<name>A0AAW0GI02_9APHY</name>
<keyword evidence="1" id="KW-0489">Methyltransferase</keyword>
<dbReference type="SUPFAM" id="SSF53335">
    <property type="entry name" value="S-adenosyl-L-methionine-dependent methyltransferases"/>
    <property type="match status" value="1"/>
</dbReference>
<dbReference type="EMBL" id="JASBNA010000005">
    <property type="protein sequence ID" value="KAK7691442.1"/>
    <property type="molecule type" value="Genomic_DNA"/>
</dbReference>
<evidence type="ECO:0000313" key="6">
    <source>
        <dbReference type="Proteomes" id="UP001385951"/>
    </source>
</evidence>
<keyword evidence="2" id="KW-0808">Transferase</keyword>
<dbReference type="GO" id="GO:0008171">
    <property type="term" value="F:O-methyltransferase activity"/>
    <property type="evidence" value="ECO:0007669"/>
    <property type="project" value="InterPro"/>
</dbReference>
<organism evidence="5 6">
    <name type="scientific">Cerrena zonata</name>
    <dbReference type="NCBI Taxonomy" id="2478898"/>
    <lineage>
        <taxon>Eukaryota</taxon>
        <taxon>Fungi</taxon>
        <taxon>Dikarya</taxon>
        <taxon>Basidiomycota</taxon>
        <taxon>Agaricomycotina</taxon>
        <taxon>Agaricomycetes</taxon>
        <taxon>Polyporales</taxon>
        <taxon>Cerrenaceae</taxon>
        <taxon>Cerrena</taxon>
    </lineage>
</organism>
<evidence type="ECO:0000256" key="1">
    <source>
        <dbReference type="ARBA" id="ARBA00022603"/>
    </source>
</evidence>
<keyword evidence="6" id="KW-1185">Reference proteome</keyword>
<keyword evidence="3" id="KW-0949">S-adenosyl-L-methionine</keyword>
<evidence type="ECO:0000256" key="3">
    <source>
        <dbReference type="ARBA" id="ARBA00022691"/>
    </source>
</evidence>
<dbReference type="Proteomes" id="UP001385951">
    <property type="component" value="Unassembled WGS sequence"/>
</dbReference>
<dbReference type="InterPro" id="IPR016461">
    <property type="entry name" value="COMT-like"/>
</dbReference>
<dbReference type="InterPro" id="IPR001077">
    <property type="entry name" value="COMT_C"/>
</dbReference>
<dbReference type="GO" id="GO:0032259">
    <property type="term" value="P:methylation"/>
    <property type="evidence" value="ECO:0007669"/>
    <property type="project" value="UniProtKB-KW"/>
</dbReference>
<gene>
    <name evidence="5" type="ORF">QCA50_004841</name>
</gene>
<dbReference type="AlphaFoldDB" id="A0AAW0GI02"/>
<protein>
    <recommendedName>
        <fullName evidence="4">O-methyltransferase C-terminal domain-containing protein</fullName>
    </recommendedName>
</protein>
<evidence type="ECO:0000313" key="5">
    <source>
        <dbReference type="EMBL" id="KAK7691442.1"/>
    </source>
</evidence>
<comment type="caution">
    <text evidence="5">The sequence shown here is derived from an EMBL/GenBank/DDBJ whole genome shotgun (WGS) entry which is preliminary data.</text>
</comment>
<feature type="domain" description="O-methyltransferase C-terminal" evidence="4">
    <location>
        <begin position="9"/>
        <end position="49"/>
    </location>
</feature>
<dbReference type="PROSITE" id="PS51683">
    <property type="entry name" value="SAM_OMT_II"/>
    <property type="match status" value="1"/>
</dbReference>
<proteinExistence type="predicted"/>
<dbReference type="Gene3D" id="3.40.50.150">
    <property type="entry name" value="Vaccinia Virus protein VP39"/>
    <property type="match status" value="1"/>
</dbReference>
<sequence>MDQVPEDGTVCDVGGGIGYNSMQLHEAHPKLQIILQDLPDTIKQAESEVWPTLCPEAIEKQKV</sequence>
<reference evidence="5 6" key="1">
    <citation type="submission" date="2022-09" db="EMBL/GenBank/DDBJ databases">
        <authorList>
            <person name="Palmer J.M."/>
        </authorList>
    </citation>
    <scope>NUCLEOTIDE SEQUENCE [LARGE SCALE GENOMIC DNA]</scope>
    <source>
        <strain evidence="5 6">DSM 7382</strain>
    </source>
</reference>